<dbReference type="Pfam" id="PF13527">
    <property type="entry name" value="Acetyltransf_9"/>
    <property type="match status" value="1"/>
</dbReference>
<accession>A0A2K8UF55</accession>
<keyword evidence="3" id="KW-1185">Reference proteome</keyword>
<dbReference type="SUPFAM" id="SSF55729">
    <property type="entry name" value="Acyl-CoA N-acyltransferases (Nat)"/>
    <property type="match status" value="1"/>
</dbReference>
<evidence type="ECO:0000259" key="1">
    <source>
        <dbReference type="PROSITE" id="PS51186"/>
    </source>
</evidence>
<protein>
    <recommendedName>
        <fullName evidence="1">N-acetyltransferase domain-containing protein</fullName>
    </recommendedName>
</protein>
<dbReference type="InterPro" id="IPR000182">
    <property type="entry name" value="GNAT_dom"/>
</dbReference>
<dbReference type="InterPro" id="IPR016181">
    <property type="entry name" value="Acyl_CoA_acyltransferase"/>
</dbReference>
<dbReference type="EMBL" id="CP020370">
    <property type="protein sequence ID" value="AUB84214.1"/>
    <property type="molecule type" value="Genomic_DNA"/>
</dbReference>
<dbReference type="KEGG" id="tsy:THSYN_26915"/>
<dbReference type="Proteomes" id="UP000232638">
    <property type="component" value="Chromosome"/>
</dbReference>
<dbReference type="OrthoDB" id="9797178at2"/>
<dbReference type="Gene3D" id="3.40.630.30">
    <property type="match status" value="1"/>
</dbReference>
<organism evidence="2 3">
    <name type="scientific">Candidatus Thiodictyon syntrophicum</name>
    <dbReference type="NCBI Taxonomy" id="1166950"/>
    <lineage>
        <taxon>Bacteria</taxon>
        <taxon>Pseudomonadati</taxon>
        <taxon>Pseudomonadota</taxon>
        <taxon>Gammaproteobacteria</taxon>
        <taxon>Chromatiales</taxon>
        <taxon>Chromatiaceae</taxon>
        <taxon>Thiodictyon</taxon>
    </lineage>
</organism>
<sequence length="176" mass="19435">MRYREAKPEELEQVLQVHRLAFNRQDESLLVTALLQDETALPVLSCVAEEDATVVGHALFTALALVATNSPVECAVLAPLAVLPGHQNAGVGRNLIEYGCQELRRRGTMFLFVLGDPGYYTRCGFQPAIPHGLRAPYTIVPEEAWMVRPLGPHILGTVQGTVVCARSLQPESYWRE</sequence>
<dbReference type="RefSeq" id="WP_100921879.1">
    <property type="nucleotide sequence ID" value="NZ_CP020370.1"/>
</dbReference>
<dbReference type="GO" id="GO:0016747">
    <property type="term" value="F:acyltransferase activity, transferring groups other than amino-acyl groups"/>
    <property type="evidence" value="ECO:0007669"/>
    <property type="project" value="InterPro"/>
</dbReference>
<name>A0A2K8UF55_9GAMM</name>
<gene>
    <name evidence="2" type="ORF">THSYN_26915</name>
</gene>
<feature type="domain" description="N-acetyltransferase" evidence="1">
    <location>
        <begin position="1"/>
        <end position="151"/>
    </location>
</feature>
<dbReference type="AlphaFoldDB" id="A0A2K8UF55"/>
<dbReference type="PROSITE" id="PS51186">
    <property type="entry name" value="GNAT"/>
    <property type="match status" value="1"/>
</dbReference>
<evidence type="ECO:0000313" key="3">
    <source>
        <dbReference type="Proteomes" id="UP000232638"/>
    </source>
</evidence>
<dbReference type="CDD" id="cd04301">
    <property type="entry name" value="NAT_SF"/>
    <property type="match status" value="1"/>
</dbReference>
<proteinExistence type="predicted"/>
<reference evidence="2 3" key="1">
    <citation type="submission" date="2017-03" db="EMBL/GenBank/DDBJ databases">
        <title>Complete genome sequence of Candidatus 'Thiodictyon syntrophicum' sp. nov. strain Cad16T, a photolithoautotroph purple sulfur bacterium isolated from an alpine meromictic lake.</title>
        <authorList>
            <person name="Luedin S.M."/>
            <person name="Pothier J.F."/>
            <person name="Danza F."/>
            <person name="Storelli N."/>
            <person name="Wittwer M."/>
            <person name="Tonolla M."/>
        </authorList>
    </citation>
    <scope>NUCLEOTIDE SEQUENCE [LARGE SCALE GENOMIC DNA]</scope>
    <source>
        <strain evidence="2 3">Cad16T</strain>
    </source>
</reference>
<evidence type="ECO:0000313" key="2">
    <source>
        <dbReference type="EMBL" id="AUB84214.1"/>
    </source>
</evidence>